<dbReference type="RefSeq" id="WP_281907847.1">
    <property type="nucleotide sequence ID" value="NZ_AP026966.1"/>
</dbReference>
<evidence type="ECO:0000313" key="11">
    <source>
        <dbReference type="Proteomes" id="UP001163336"/>
    </source>
</evidence>
<dbReference type="SUPFAM" id="SSF55874">
    <property type="entry name" value="ATPase domain of HSP90 chaperone/DNA topoisomerase II/histidine kinase"/>
    <property type="match status" value="1"/>
</dbReference>
<evidence type="ECO:0000256" key="2">
    <source>
        <dbReference type="ARBA" id="ARBA00012438"/>
    </source>
</evidence>
<proteinExistence type="predicted"/>
<feature type="domain" description="Histidine kinase" evidence="9">
    <location>
        <begin position="160"/>
        <end position="372"/>
    </location>
</feature>
<dbReference type="GO" id="GO:0016301">
    <property type="term" value="F:kinase activity"/>
    <property type="evidence" value="ECO:0007669"/>
    <property type="project" value="UniProtKB-KW"/>
</dbReference>
<dbReference type="InterPro" id="IPR004358">
    <property type="entry name" value="Sig_transdc_His_kin-like_C"/>
</dbReference>
<name>A0ABN6TAH7_9BURK</name>
<dbReference type="EC" id="2.7.13.3" evidence="2"/>
<keyword evidence="5" id="KW-0547">Nucleotide-binding</keyword>
<keyword evidence="6 10" id="KW-0418">Kinase</keyword>
<evidence type="ECO:0000256" key="4">
    <source>
        <dbReference type="ARBA" id="ARBA00022679"/>
    </source>
</evidence>
<comment type="catalytic activity">
    <reaction evidence="1">
        <text>ATP + protein L-histidine = ADP + protein N-phospho-L-histidine.</text>
        <dbReference type="EC" id="2.7.13.3"/>
    </reaction>
</comment>
<accession>A0ABN6TAH7</accession>
<evidence type="ECO:0000256" key="3">
    <source>
        <dbReference type="ARBA" id="ARBA00022553"/>
    </source>
</evidence>
<evidence type="ECO:0000259" key="9">
    <source>
        <dbReference type="PROSITE" id="PS50109"/>
    </source>
</evidence>
<keyword evidence="11" id="KW-1185">Reference proteome</keyword>
<dbReference type="PANTHER" id="PTHR42878:SF7">
    <property type="entry name" value="SENSOR HISTIDINE KINASE GLRK"/>
    <property type="match status" value="1"/>
</dbReference>
<dbReference type="Pfam" id="PF02518">
    <property type="entry name" value="HATPase_c"/>
    <property type="match status" value="1"/>
</dbReference>
<sequence>MALTIDQNYERSNLSSTSKRMLKLREVVLTEWETRVRASVEESKSLSHALLIDTFLVMYNRIVEALTPSHFGTSAAVTTASAAAEHGAERARLTHYEITGVISEFQILKSTILDVLQKHKVAVSNDEMQIIKYTIDTAIQESAIAFTLAQSAFREQFVAALAHDLRTPLGAASMAAQLIIHIKDSEKIEALARKIVENIGRVDEMVKDLLDTIMFQRGERLSVHPTHFDIADVVREVCEQTTVIHGLRIEVVGTSITGWWGRNAIKRMLENLIDNAIKYSARDTPIRVTFEERHGRMLLSVHNQGNPIPPEQVETMFQIFGRAKAAKDSKQKGWGIGLPYVRSVAESHGGSIDVHSEEERGTTFFVNLPLDSRPFQGAPTSE</sequence>
<keyword evidence="4" id="KW-0808">Transferase</keyword>
<gene>
    <name evidence="10" type="ORF">MasN3_27420</name>
</gene>
<dbReference type="SUPFAM" id="SSF47384">
    <property type="entry name" value="Homodimeric domain of signal transducing histidine kinase"/>
    <property type="match status" value="1"/>
</dbReference>
<dbReference type="InterPro" id="IPR036890">
    <property type="entry name" value="HATPase_C_sf"/>
</dbReference>
<evidence type="ECO:0000256" key="6">
    <source>
        <dbReference type="ARBA" id="ARBA00022777"/>
    </source>
</evidence>
<dbReference type="CDD" id="cd00082">
    <property type="entry name" value="HisKA"/>
    <property type="match status" value="1"/>
</dbReference>
<evidence type="ECO:0000256" key="1">
    <source>
        <dbReference type="ARBA" id="ARBA00000085"/>
    </source>
</evidence>
<protein>
    <recommendedName>
        <fullName evidence="2">histidine kinase</fullName>
        <ecNumber evidence="2">2.7.13.3</ecNumber>
    </recommendedName>
</protein>
<evidence type="ECO:0000256" key="5">
    <source>
        <dbReference type="ARBA" id="ARBA00022741"/>
    </source>
</evidence>
<dbReference type="CDD" id="cd00075">
    <property type="entry name" value="HATPase"/>
    <property type="match status" value="1"/>
</dbReference>
<reference evidence="10" key="1">
    <citation type="submission" date="2022-11" db="EMBL/GenBank/DDBJ databases">
        <title>Isolation and characterization of PLA-degrading bacterium Massilia sp. from Antarctic soil.</title>
        <authorList>
            <person name="Sato K."/>
            <person name="Gomez-Fuentes C."/>
            <person name="Ahmad S.A."/>
            <person name="Zulkharnain A."/>
        </authorList>
    </citation>
    <scope>NUCLEOTIDE SEQUENCE</scope>
    <source>
        <strain evidence="10">N-3</strain>
    </source>
</reference>
<keyword evidence="3" id="KW-0597">Phosphoprotein</keyword>
<dbReference type="PRINTS" id="PR00344">
    <property type="entry name" value="BCTRLSENSOR"/>
</dbReference>
<evidence type="ECO:0000256" key="8">
    <source>
        <dbReference type="ARBA" id="ARBA00023012"/>
    </source>
</evidence>
<evidence type="ECO:0000256" key="7">
    <source>
        <dbReference type="ARBA" id="ARBA00022840"/>
    </source>
</evidence>
<keyword evidence="7" id="KW-0067">ATP-binding</keyword>
<organism evidence="10 11">
    <name type="scientific">Massilia varians</name>
    <dbReference type="NCBI Taxonomy" id="457921"/>
    <lineage>
        <taxon>Bacteria</taxon>
        <taxon>Pseudomonadati</taxon>
        <taxon>Pseudomonadota</taxon>
        <taxon>Betaproteobacteria</taxon>
        <taxon>Burkholderiales</taxon>
        <taxon>Oxalobacteraceae</taxon>
        <taxon>Telluria group</taxon>
        <taxon>Massilia</taxon>
    </lineage>
</organism>
<dbReference type="Pfam" id="PF00512">
    <property type="entry name" value="HisKA"/>
    <property type="match status" value="1"/>
</dbReference>
<dbReference type="InterPro" id="IPR003594">
    <property type="entry name" value="HATPase_dom"/>
</dbReference>
<dbReference type="PANTHER" id="PTHR42878">
    <property type="entry name" value="TWO-COMPONENT HISTIDINE KINASE"/>
    <property type="match status" value="1"/>
</dbReference>
<dbReference type="Gene3D" id="3.30.565.10">
    <property type="entry name" value="Histidine kinase-like ATPase, C-terminal domain"/>
    <property type="match status" value="1"/>
</dbReference>
<dbReference type="Proteomes" id="UP001163336">
    <property type="component" value="Chromosome"/>
</dbReference>
<dbReference type="Gene3D" id="1.10.287.130">
    <property type="match status" value="1"/>
</dbReference>
<dbReference type="SMART" id="SM00387">
    <property type="entry name" value="HATPase_c"/>
    <property type="match status" value="1"/>
</dbReference>
<dbReference type="InterPro" id="IPR036097">
    <property type="entry name" value="HisK_dim/P_sf"/>
</dbReference>
<dbReference type="PROSITE" id="PS50109">
    <property type="entry name" value="HIS_KIN"/>
    <property type="match status" value="1"/>
</dbReference>
<dbReference type="EMBL" id="AP026966">
    <property type="protein sequence ID" value="BDT59248.1"/>
    <property type="molecule type" value="Genomic_DNA"/>
</dbReference>
<dbReference type="InterPro" id="IPR050351">
    <property type="entry name" value="BphY/WalK/GraS-like"/>
</dbReference>
<dbReference type="SMART" id="SM00388">
    <property type="entry name" value="HisKA"/>
    <property type="match status" value="1"/>
</dbReference>
<evidence type="ECO:0000313" key="10">
    <source>
        <dbReference type="EMBL" id="BDT59248.1"/>
    </source>
</evidence>
<dbReference type="InterPro" id="IPR003661">
    <property type="entry name" value="HisK_dim/P_dom"/>
</dbReference>
<keyword evidence="8" id="KW-0902">Two-component regulatory system</keyword>
<dbReference type="InterPro" id="IPR005467">
    <property type="entry name" value="His_kinase_dom"/>
</dbReference>